<dbReference type="OrthoDB" id="288590at2759"/>
<dbReference type="Gene3D" id="2.60.120.330">
    <property type="entry name" value="B-lactam Antibiotic, Isopenicillin N Synthase, Chain"/>
    <property type="match status" value="1"/>
</dbReference>
<dbReference type="InterPro" id="IPR005123">
    <property type="entry name" value="Oxoglu/Fe-dep_dioxygenase_dom"/>
</dbReference>
<reference evidence="8" key="1">
    <citation type="journal article" date="2016" name="Nature">
        <title>The genome of the seagrass Zostera marina reveals angiosperm adaptation to the sea.</title>
        <authorList>
            <person name="Olsen J.L."/>
            <person name="Rouze P."/>
            <person name="Verhelst B."/>
            <person name="Lin Y.-C."/>
            <person name="Bayer T."/>
            <person name="Collen J."/>
            <person name="Dattolo E."/>
            <person name="De Paoli E."/>
            <person name="Dittami S."/>
            <person name="Maumus F."/>
            <person name="Michel G."/>
            <person name="Kersting A."/>
            <person name="Lauritano C."/>
            <person name="Lohaus R."/>
            <person name="Toepel M."/>
            <person name="Tonon T."/>
            <person name="Vanneste K."/>
            <person name="Amirebrahimi M."/>
            <person name="Brakel J."/>
            <person name="Bostroem C."/>
            <person name="Chovatia M."/>
            <person name="Grimwood J."/>
            <person name="Jenkins J.W."/>
            <person name="Jueterbock A."/>
            <person name="Mraz A."/>
            <person name="Stam W.T."/>
            <person name="Tice H."/>
            <person name="Bornberg-Bauer E."/>
            <person name="Green P.J."/>
            <person name="Pearson G.A."/>
            <person name="Procaccini G."/>
            <person name="Duarte C.M."/>
            <person name="Schmutz J."/>
            <person name="Reusch T.B.H."/>
            <person name="Van de Peer Y."/>
        </authorList>
    </citation>
    <scope>NUCLEOTIDE SEQUENCE [LARGE SCALE GENOMIC DNA]</scope>
    <source>
        <strain evidence="8">cv. Finnish</strain>
    </source>
</reference>
<organism evidence="7 8">
    <name type="scientific">Zostera marina</name>
    <name type="common">Eelgrass</name>
    <dbReference type="NCBI Taxonomy" id="29655"/>
    <lineage>
        <taxon>Eukaryota</taxon>
        <taxon>Viridiplantae</taxon>
        <taxon>Streptophyta</taxon>
        <taxon>Embryophyta</taxon>
        <taxon>Tracheophyta</taxon>
        <taxon>Spermatophyta</taxon>
        <taxon>Magnoliopsida</taxon>
        <taxon>Liliopsida</taxon>
        <taxon>Zosteraceae</taxon>
        <taxon>Zostera</taxon>
    </lineage>
</organism>
<dbReference type="InterPro" id="IPR026992">
    <property type="entry name" value="DIOX_N"/>
</dbReference>
<dbReference type="PANTHER" id="PTHR47991">
    <property type="entry name" value="OXOGLUTARATE/IRON-DEPENDENT DIOXYGENASE"/>
    <property type="match status" value="1"/>
</dbReference>
<dbReference type="OMA" id="IFKSIMH"/>
<dbReference type="GO" id="GO:0016491">
    <property type="term" value="F:oxidoreductase activity"/>
    <property type="evidence" value="ECO:0007669"/>
    <property type="project" value="UniProtKB-KW"/>
</dbReference>
<evidence type="ECO:0000256" key="2">
    <source>
        <dbReference type="ARBA" id="ARBA00022723"/>
    </source>
</evidence>
<keyword evidence="2 5" id="KW-0479">Metal-binding</keyword>
<protein>
    <recommendedName>
        <fullName evidence="6">Fe2OG dioxygenase domain-containing protein</fullName>
    </recommendedName>
</protein>
<dbReference type="PROSITE" id="PS51471">
    <property type="entry name" value="FE2OG_OXY"/>
    <property type="match status" value="1"/>
</dbReference>
<keyword evidence="4 5" id="KW-0408">Iron</keyword>
<dbReference type="EMBL" id="LFYR01001077">
    <property type="protein sequence ID" value="KMZ65045.1"/>
    <property type="molecule type" value="Genomic_DNA"/>
</dbReference>
<comment type="similarity">
    <text evidence="1 5">Belongs to the iron/ascorbate-dependent oxidoreductase family.</text>
</comment>
<dbReference type="STRING" id="29655.A0A0K9PA32"/>
<accession>A0A0K9PA32</accession>
<name>A0A0K9PA32_ZOSMR</name>
<dbReference type="InterPro" id="IPR050295">
    <property type="entry name" value="Plant_2OG-oxidoreductases"/>
</dbReference>
<evidence type="ECO:0000256" key="5">
    <source>
        <dbReference type="RuleBase" id="RU003682"/>
    </source>
</evidence>
<evidence type="ECO:0000256" key="1">
    <source>
        <dbReference type="ARBA" id="ARBA00008056"/>
    </source>
</evidence>
<comment type="caution">
    <text evidence="7">The sequence shown here is derived from an EMBL/GenBank/DDBJ whole genome shotgun (WGS) entry which is preliminary data.</text>
</comment>
<keyword evidence="8" id="KW-1185">Reference proteome</keyword>
<dbReference type="InterPro" id="IPR044861">
    <property type="entry name" value="IPNS-like_FE2OG_OXY"/>
</dbReference>
<evidence type="ECO:0000313" key="8">
    <source>
        <dbReference type="Proteomes" id="UP000036987"/>
    </source>
</evidence>
<evidence type="ECO:0000256" key="3">
    <source>
        <dbReference type="ARBA" id="ARBA00023002"/>
    </source>
</evidence>
<dbReference type="Pfam" id="PF03171">
    <property type="entry name" value="2OG-FeII_Oxy"/>
    <property type="match status" value="1"/>
</dbReference>
<dbReference type="Pfam" id="PF14226">
    <property type="entry name" value="DIOX_N"/>
    <property type="match status" value="1"/>
</dbReference>
<proteinExistence type="inferred from homology"/>
<evidence type="ECO:0000313" key="7">
    <source>
        <dbReference type="EMBL" id="KMZ65045.1"/>
    </source>
</evidence>
<evidence type="ECO:0000259" key="6">
    <source>
        <dbReference type="PROSITE" id="PS51471"/>
    </source>
</evidence>
<dbReference type="InterPro" id="IPR027443">
    <property type="entry name" value="IPNS-like_sf"/>
</dbReference>
<keyword evidence="3 5" id="KW-0560">Oxidoreductase</keyword>
<sequence length="350" mass="40156">MADLIEKDQEIALKNDGSPTKRFIRNESDRPNLESPLGRIPIIDLSYVESKDLDQRQVEDSKLKSASSFWGLFQVIGHGIPTSLMDEVRNVQRLFFKLPPKEKQNYTIADSKIYEFKEGYGSDPVLSDEQILDWNDKLYLNVHPEEGRKMDLWPQNPESFKEKMFEFNEKVMIIMDEIFKAVARSLGLDEFYFVNNGIKGLITWRFNYYPLCSKADLILGMKPHSDATSITIILQDDQVSGLEVFNDEFGWVKVPIRPDALVVILGDEIQIMTNGQYKNVLHKVVTNSEKERISLSMFVHSNLQNVLGPIDELIEDGKPKLYKTTTVKNYQDGVMANFANGKYSIDAIRV</sequence>
<evidence type="ECO:0000256" key="4">
    <source>
        <dbReference type="ARBA" id="ARBA00023004"/>
    </source>
</evidence>
<feature type="domain" description="Fe2OG dioxygenase" evidence="6">
    <location>
        <begin position="197"/>
        <end position="301"/>
    </location>
</feature>
<gene>
    <name evidence="7" type="ORF">ZOSMA_33G00760</name>
</gene>
<dbReference type="AlphaFoldDB" id="A0A0K9PA32"/>
<dbReference type="FunFam" id="2.60.120.330:FF:000079">
    <property type="entry name" value="Protein SRG1"/>
    <property type="match status" value="1"/>
</dbReference>
<dbReference type="GO" id="GO:0046872">
    <property type="term" value="F:metal ion binding"/>
    <property type="evidence" value="ECO:0007669"/>
    <property type="project" value="UniProtKB-KW"/>
</dbReference>
<dbReference type="SUPFAM" id="SSF51197">
    <property type="entry name" value="Clavaminate synthase-like"/>
    <property type="match status" value="1"/>
</dbReference>
<dbReference type="Proteomes" id="UP000036987">
    <property type="component" value="Unassembled WGS sequence"/>
</dbReference>